<dbReference type="GO" id="GO:0006446">
    <property type="term" value="P:regulation of translational initiation"/>
    <property type="evidence" value="ECO:0007669"/>
    <property type="project" value="TreeGrafter"/>
</dbReference>
<dbReference type="InterPro" id="IPR020568">
    <property type="entry name" value="Ribosomal_Su5_D2-typ_SF"/>
</dbReference>
<evidence type="ECO:0000313" key="9">
    <source>
        <dbReference type="Proteomes" id="UP001143981"/>
    </source>
</evidence>
<evidence type="ECO:0000256" key="3">
    <source>
        <dbReference type="ARBA" id="ARBA00022490"/>
    </source>
</evidence>
<organism evidence="8 9">
    <name type="scientific">Coemansia biformis</name>
    <dbReference type="NCBI Taxonomy" id="1286918"/>
    <lineage>
        <taxon>Eukaryota</taxon>
        <taxon>Fungi</taxon>
        <taxon>Fungi incertae sedis</taxon>
        <taxon>Zoopagomycota</taxon>
        <taxon>Kickxellomycotina</taxon>
        <taxon>Kickxellomycetes</taxon>
        <taxon>Kickxellales</taxon>
        <taxon>Kickxellaceae</taxon>
        <taxon>Coemansia</taxon>
    </lineage>
</organism>
<dbReference type="SUPFAM" id="SSF54211">
    <property type="entry name" value="Ribosomal protein S5 domain 2-like"/>
    <property type="match status" value="1"/>
</dbReference>
<dbReference type="PROSITE" id="PS50908">
    <property type="entry name" value="RWD"/>
    <property type="match status" value="1"/>
</dbReference>
<dbReference type="GO" id="GO:0005737">
    <property type="term" value="C:cytoplasm"/>
    <property type="evidence" value="ECO:0007669"/>
    <property type="project" value="UniProtKB-SubCell"/>
</dbReference>
<feature type="domain" description="RWD" evidence="7">
    <location>
        <begin position="12"/>
        <end position="136"/>
    </location>
</feature>
<protein>
    <recommendedName>
        <fullName evidence="7">RWD domain-containing protein</fullName>
    </recommendedName>
</protein>
<reference evidence="8" key="1">
    <citation type="submission" date="2022-07" db="EMBL/GenBank/DDBJ databases">
        <title>Phylogenomic reconstructions and comparative analyses of Kickxellomycotina fungi.</title>
        <authorList>
            <person name="Reynolds N.K."/>
            <person name="Stajich J.E."/>
            <person name="Barry K."/>
            <person name="Grigoriev I.V."/>
            <person name="Crous P."/>
            <person name="Smith M.E."/>
        </authorList>
    </citation>
    <scope>NUCLEOTIDE SEQUENCE</scope>
    <source>
        <strain evidence="8">BCRC 34381</strain>
    </source>
</reference>
<dbReference type="SUPFAM" id="SSF54495">
    <property type="entry name" value="UBC-like"/>
    <property type="match status" value="1"/>
</dbReference>
<keyword evidence="3" id="KW-0963">Cytoplasm</keyword>
<evidence type="ECO:0000256" key="2">
    <source>
        <dbReference type="ARBA" id="ARBA00007665"/>
    </source>
</evidence>
<dbReference type="InterPro" id="IPR001498">
    <property type="entry name" value="Impact_N"/>
</dbReference>
<evidence type="ECO:0000256" key="6">
    <source>
        <dbReference type="ARBA" id="ARBA00023016"/>
    </source>
</evidence>
<evidence type="ECO:0000256" key="5">
    <source>
        <dbReference type="ARBA" id="ARBA00022845"/>
    </source>
</evidence>
<comment type="similarity">
    <text evidence="2">Belongs to the IMPACT family.</text>
</comment>
<gene>
    <name evidence="8" type="ORF">LPJ61_001975</name>
</gene>
<dbReference type="Gene3D" id="3.10.110.10">
    <property type="entry name" value="Ubiquitin Conjugating Enzyme"/>
    <property type="match status" value="1"/>
</dbReference>
<keyword evidence="9" id="KW-1185">Reference proteome</keyword>
<keyword evidence="6" id="KW-0346">Stress response</keyword>
<dbReference type="AlphaFoldDB" id="A0A9W7YDB5"/>
<dbReference type="Pfam" id="PF01205">
    <property type="entry name" value="Impact_N"/>
    <property type="match status" value="1"/>
</dbReference>
<evidence type="ECO:0000256" key="4">
    <source>
        <dbReference type="ARBA" id="ARBA00022491"/>
    </source>
</evidence>
<evidence type="ECO:0000256" key="1">
    <source>
        <dbReference type="ARBA" id="ARBA00004496"/>
    </source>
</evidence>
<dbReference type="InterPro" id="IPR006575">
    <property type="entry name" value="RWD_dom"/>
</dbReference>
<dbReference type="OrthoDB" id="69641at2759"/>
<evidence type="ECO:0000259" key="7">
    <source>
        <dbReference type="PROSITE" id="PS50908"/>
    </source>
</evidence>
<dbReference type="GO" id="GO:0140469">
    <property type="term" value="P:GCN2-mediated signaling"/>
    <property type="evidence" value="ECO:0007669"/>
    <property type="project" value="TreeGrafter"/>
</dbReference>
<dbReference type="SMART" id="SM00591">
    <property type="entry name" value="RWD"/>
    <property type="match status" value="1"/>
</dbReference>
<name>A0A9W7YDB5_9FUNG</name>
<dbReference type="Proteomes" id="UP001143981">
    <property type="component" value="Unassembled WGS sequence"/>
</dbReference>
<keyword evidence="4" id="KW-0678">Repressor</keyword>
<dbReference type="Pfam" id="PF05773">
    <property type="entry name" value="RWD"/>
    <property type="match status" value="1"/>
</dbReference>
<proteinExistence type="inferred from homology"/>
<dbReference type="InterPro" id="IPR016135">
    <property type="entry name" value="UBQ-conjugating_enzyme/RWD"/>
</dbReference>
<sequence>MDVADNRQRQQDEMLALAAIFGEAAVELCDEADSTSFVLHASIDAMEVQVDVRFYLPESYPSDTPPVFEWVGARDMSASIGARPSEYMYPTRQLAFSESMSTAAAAELHRAWDEDMGRDMVVFSWITWLAEYLSDHWPRPLDPIPLPKDGKADIRGKACPGARGAGEAPDGTAEPVAQTVVGNTGGGVPGIHTGIPIEMKKSVFVGHVARVTTADEVACVHDALMQDKRIAQATHNILAYRIRLESGAISQDNDDDGETAAGKRLGHLLQLLGVENVVVIVTRWYGGTQLGPDRFKLINNAARQALDSGGFLAEKDHVPAAGKVGRRQ</sequence>
<evidence type="ECO:0000313" key="8">
    <source>
        <dbReference type="EMBL" id="KAJ1732584.1"/>
    </source>
</evidence>
<comment type="caution">
    <text evidence="8">The sequence shown here is derived from an EMBL/GenBank/DDBJ whole genome shotgun (WGS) entry which is preliminary data.</text>
</comment>
<accession>A0A9W7YDB5</accession>
<keyword evidence="5" id="KW-0810">Translation regulation</keyword>
<dbReference type="EMBL" id="JANBOI010000212">
    <property type="protein sequence ID" value="KAJ1732584.1"/>
    <property type="molecule type" value="Genomic_DNA"/>
</dbReference>
<dbReference type="InterPro" id="IPR036956">
    <property type="entry name" value="Impact_N_sf"/>
</dbReference>
<dbReference type="CDD" id="cd23821">
    <property type="entry name" value="RWD_IMPACT"/>
    <property type="match status" value="1"/>
</dbReference>
<dbReference type="PANTHER" id="PTHR16301:SF25">
    <property type="entry name" value="PROTEIN IMPACT"/>
    <property type="match status" value="1"/>
</dbReference>
<dbReference type="PANTHER" id="PTHR16301">
    <property type="entry name" value="IMPACT-RELATED"/>
    <property type="match status" value="1"/>
</dbReference>
<dbReference type="Gene3D" id="3.30.230.30">
    <property type="entry name" value="Impact, N-terminal domain"/>
    <property type="match status" value="1"/>
</dbReference>
<comment type="subcellular location">
    <subcellularLocation>
        <location evidence="1">Cytoplasm</location>
    </subcellularLocation>
</comment>
<dbReference type="InterPro" id="IPR023582">
    <property type="entry name" value="Impact"/>
</dbReference>